<organism evidence="1 2">
    <name type="scientific">Aspergillus violaceofuscus (strain CBS 115571)</name>
    <dbReference type="NCBI Taxonomy" id="1450538"/>
    <lineage>
        <taxon>Eukaryota</taxon>
        <taxon>Fungi</taxon>
        <taxon>Dikarya</taxon>
        <taxon>Ascomycota</taxon>
        <taxon>Pezizomycotina</taxon>
        <taxon>Eurotiomycetes</taxon>
        <taxon>Eurotiomycetidae</taxon>
        <taxon>Eurotiales</taxon>
        <taxon>Aspergillaceae</taxon>
        <taxon>Aspergillus</taxon>
    </lineage>
</organism>
<reference evidence="1 2" key="1">
    <citation type="submission" date="2018-02" db="EMBL/GenBank/DDBJ databases">
        <title>The genomes of Aspergillus section Nigri reveals drivers in fungal speciation.</title>
        <authorList>
            <consortium name="DOE Joint Genome Institute"/>
            <person name="Vesth T.C."/>
            <person name="Nybo J."/>
            <person name="Theobald S."/>
            <person name="Brandl J."/>
            <person name="Frisvad J.C."/>
            <person name="Nielsen K.F."/>
            <person name="Lyhne E.K."/>
            <person name="Kogle M.E."/>
            <person name="Kuo A."/>
            <person name="Riley R."/>
            <person name="Clum A."/>
            <person name="Nolan M."/>
            <person name="Lipzen A."/>
            <person name="Salamov A."/>
            <person name="Henrissat B."/>
            <person name="Wiebenga A."/>
            <person name="De vries R.P."/>
            <person name="Grigoriev I.V."/>
            <person name="Mortensen U.H."/>
            <person name="Andersen M.R."/>
            <person name="Baker S.E."/>
        </authorList>
    </citation>
    <scope>NUCLEOTIDE SEQUENCE [LARGE SCALE GENOMIC DNA]</scope>
    <source>
        <strain evidence="1 2">CBS 115571</strain>
    </source>
</reference>
<gene>
    <name evidence="1" type="ORF">BO99DRAFT_458241</name>
</gene>
<dbReference type="OMA" id="AMIITVP"/>
<dbReference type="Proteomes" id="UP000249829">
    <property type="component" value="Unassembled WGS sequence"/>
</dbReference>
<keyword evidence="2" id="KW-1185">Reference proteome</keyword>
<protein>
    <recommendedName>
        <fullName evidence="3">DUF1214 domain-containing protein</fullName>
    </recommendedName>
</protein>
<dbReference type="EMBL" id="KZ825103">
    <property type="protein sequence ID" value="PYI24200.1"/>
    <property type="molecule type" value="Genomic_DNA"/>
</dbReference>
<dbReference type="AlphaFoldDB" id="A0A2V5I6R2"/>
<proteinExistence type="predicted"/>
<name>A0A2V5I6R2_ASPV1</name>
<evidence type="ECO:0000313" key="2">
    <source>
        <dbReference type="Proteomes" id="UP000249829"/>
    </source>
</evidence>
<evidence type="ECO:0000313" key="1">
    <source>
        <dbReference type="EMBL" id="PYI24200.1"/>
    </source>
</evidence>
<sequence>MSSASARSLLFDASLSILRLATERLTSLGSLAAALSVSGNPLATSDQRDLDALAIEIYQDNSFPVLKAEAKAAYKTAHGSPISDEASSSLDAAIEELIFSSVQKAVNNDPYYPKVYWVDAGPRDWFDLEVPGGRYSYDNPDCIYRTIPISSDVDYIVTGYRHTPGPTDVSFSLISDPNSQNTVAYLAGSDLIIDSDGSYSITINSSAADGQSNHIQSTSSAVQLLIRNNLGDWQSEKPDNITVEAVSDVTGHEAITNAQILVDAKWNLQESIVDYGVGALGLKTSIYAVNTLSTPSQSSTLGTLTTQASSFGHFNLTDNEALVATLTPGAADYFVFPVTDPWLVTTDPASQVSLNSKQATANDNGTYTFVVSVADPGVYNWINTTGLHEGTIMVRWQGLSSSSSDSVAIQVQTVALSDLASVLPSETRYLTAQERAVQLADRIAGYALRLEY</sequence>
<evidence type="ECO:0008006" key="3">
    <source>
        <dbReference type="Google" id="ProtNLM"/>
    </source>
</evidence>
<accession>A0A2V5I6R2</accession>